<dbReference type="RefSeq" id="WP_109769138.1">
    <property type="nucleotide sequence ID" value="NZ_CP159474.1"/>
</dbReference>
<dbReference type="EMBL" id="QFWV02000006">
    <property type="protein sequence ID" value="RKF06601.1"/>
    <property type="molecule type" value="Genomic_DNA"/>
</dbReference>
<dbReference type="InterPro" id="IPR044855">
    <property type="entry name" value="CoA-Trfase_III_dom3_sf"/>
</dbReference>
<dbReference type="Pfam" id="PF02515">
    <property type="entry name" value="CoA_transf_3"/>
    <property type="match status" value="1"/>
</dbReference>
<keyword evidence="3" id="KW-1185">Reference proteome</keyword>
<name>A0A3A8ALJ6_9HYPH</name>
<reference evidence="2 3" key="1">
    <citation type="journal article" date="2018" name="Int. J. Syst. Bacteriol.">
        <title>Oceaniradius stylonemae gen. nov., sp. nov., isolated from a red alga, Stylonema cornu-cervi.</title>
        <authorList>
            <person name="Jeong S."/>
        </authorList>
    </citation>
    <scope>NUCLEOTIDE SEQUENCE [LARGE SCALE GENOMIC DNA]</scope>
    <source>
        <strain evidence="2 3">StC1</strain>
    </source>
</reference>
<dbReference type="Gene3D" id="3.30.1540.10">
    <property type="entry name" value="formyl-coa transferase, domain 3"/>
    <property type="match status" value="1"/>
</dbReference>
<keyword evidence="1 2" id="KW-0808">Transferase</keyword>
<dbReference type="InterPro" id="IPR003673">
    <property type="entry name" value="CoA-Trfase_fam_III"/>
</dbReference>
<evidence type="ECO:0000256" key="1">
    <source>
        <dbReference type="ARBA" id="ARBA00022679"/>
    </source>
</evidence>
<dbReference type="InterPro" id="IPR023606">
    <property type="entry name" value="CoA-Trfase_III_dom_1_sf"/>
</dbReference>
<evidence type="ECO:0000313" key="3">
    <source>
        <dbReference type="Proteomes" id="UP000246132"/>
    </source>
</evidence>
<protein>
    <submittedName>
        <fullName evidence="2">CoA transferase</fullName>
    </submittedName>
</protein>
<dbReference type="PANTHER" id="PTHR48207">
    <property type="entry name" value="SUCCINATE--HYDROXYMETHYLGLUTARATE COA-TRANSFERASE"/>
    <property type="match status" value="1"/>
</dbReference>
<dbReference type="Gene3D" id="3.40.50.10540">
    <property type="entry name" value="Crotonobetainyl-coa:carnitine coa-transferase, domain 1"/>
    <property type="match status" value="1"/>
</dbReference>
<dbReference type="PANTHER" id="PTHR48207:SF3">
    <property type="entry name" value="SUCCINATE--HYDROXYMETHYLGLUTARATE COA-TRANSFERASE"/>
    <property type="match status" value="1"/>
</dbReference>
<proteinExistence type="predicted"/>
<evidence type="ECO:0000313" key="2">
    <source>
        <dbReference type="EMBL" id="RKF06601.1"/>
    </source>
</evidence>
<comment type="caution">
    <text evidence="2">The sequence shown here is derived from an EMBL/GenBank/DDBJ whole genome shotgun (WGS) entry which is preliminary data.</text>
</comment>
<dbReference type="SUPFAM" id="SSF89796">
    <property type="entry name" value="CoA-transferase family III (CaiB/BaiF)"/>
    <property type="match status" value="1"/>
</dbReference>
<dbReference type="OrthoDB" id="9806585at2"/>
<sequence length="394" mass="41371">MTKSIAAERPLAGIRVIELARVLAGPWAGQMLADLGADVIKIEHPDGGDETRGWGPPFITGADGKPLSAAYYHATNRGKRSVAVDFKTDDGQAVIRRLAATADVVIENFKVGGLAKYGLDHASLAAINPKLVTCSITGFGQTGPYKDRPGYDFIIQGMAGFMSVTGEPAGQPMKAGVAIADVFTGIYAVAAIEAALIRALKTGRGCHIDMALMDVMLAAMANQNMNFLATGKAPRRLGNAHPNIAPYQVIETADGHIIIAVGNDGQFARICALLELEALPADPRFATNAARVENRAALTGLLSEKTRRWQRDDLVAACETANVPTGPINSIADAFADPQIVARAMRVDLSDAAGNAIPSVRMPVMLDGIAACADRPSPGLGEHTEEVLAELEAG</sequence>
<dbReference type="Proteomes" id="UP000246132">
    <property type="component" value="Unassembled WGS sequence"/>
</dbReference>
<dbReference type="InterPro" id="IPR050483">
    <property type="entry name" value="CoA-transferase_III_domain"/>
</dbReference>
<gene>
    <name evidence="2" type="ORF">DEM25_010060</name>
</gene>
<accession>A0A3A8ALJ6</accession>
<dbReference type="GO" id="GO:0008410">
    <property type="term" value="F:CoA-transferase activity"/>
    <property type="evidence" value="ECO:0007669"/>
    <property type="project" value="TreeGrafter"/>
</dbReference>
<organism evidence="2 3">
    <name type="scientific">Oceaniradius stylonematis</name>
    <dbReference type="NCBI Taxonomy" id="2184161"/>
    <lineage>
        <taxon>Bacteria</taxon>
        <taxon>Pseudomonadati</taxon>
        <taxon>Pseudomonadota</taxon>
        <taxon>Alphaproteobacteria</taxon>
        <taxon>Hyphomicrobiales</taxon>
        <taxon>Ahrensiaceae</taxon>
        <taxon>Oceaniradius</taxon>
    </lineage>
</organism>
<dbReference type="AlphaFoldDB" id="A0A3A8ALJ6"/>